<dbReference type="Pfam" id="PF01814">
    <property type="entry name" value="Hemerythrin"/>
    <property type="match status" value="1"/>
</dbReference>
<evidence type="ECO:0000256" key="3">
    <source>
        <dbReference type="ARBA" id="ARBA00022723"/>
    </source>
</evidence>
<evidence type="ECO:0000256" key="4">
    <source>
        <dbReference type="ARBA" id="ARBA00023004"/>
    </source>
</evidence>
<feature type="domain" description="Hemerythrin-like" evidence="5">
    <location>
        <begin position="78"/>
        <end position="218"/>
    </location>
</feature>
<dbReference type="InterPro" id="IPR012312">
    <property type="entry name" value="Hemerythrin-like"/>
</dbReference>
<dbReference type="EMBL" id="FTPS01000002">
    <property type="protein sequence ID" value="SIT86576.1"/>
    <property type="molecule type" value="Genomic_DNA"/>
</dbReference>
<organism evidence="6 7">
    <name type="scientific">Pontibaca methylaminivorans</name>
    <dbReference type="NCBI Taxonomy" id="515897"/>
    <lineage>
        <taxon>Bacteria</taxon>
        <taxon>Pseudomonadati</taxon>
        <taxon>Pseudomonadota</taxon>
        <taxon>Alphaproteobacteria</taxon>
        <taxon>Rhodobacterales</taxon>
        <taxon>Roseobacteraceae</taxon>
        <taxon>Pontibaca</taxon>
    </lineage>
</organism>
<keyword evidence="7" id="KW-1185">Reference proteome</keyword>
<dbReference type="PANTHER" id="PTHR36438:SF1">
    <property type="entry name" value="IRON-SULFUR CLUSTER REPAIR PROTEIN YTFE"/>
    <property type="match status" value="1"/>
</dbReference>
<keyword evidence="3" id="KW-0479">Metal-binding</keyword>
<dbReference type="Gene3D" id="1.20.120.520">
    <property type="entry name" value="nmb1532 protein domain like"/>
    <property type="match status" value="1"/>
</dbReference>
<dbReference type="RefSeq" id="WP_076650217.1">
    <property type="nucleotide sequence ID" value="NZ_FTPS01000002.1"/>
</dbReference>
<name>A0A1R3X6L3_9RHOB</name>
<protein>
    <submittedName>
        <fullName evidence="6">Regulator of cell morphogenesis and NO signaling</fullName>
    </submittedName>
</protein>
<keyword evidence="4" id="KW-0408">Iron</keyword>
<sequence length="221" mass="23614">MTDTPIAPETTIRDLAATLPGAAAILRDAGIGFCCGGDLSLQQAAEKAGVDPSALIARLRDSSSRANADAPQDFPGLIDHILTRYHATHREELDTLVPLAERVERVHGSHAEAPLGLAEALVALRDDLESHMVKEERVLFPAILHGAGAKMAGPIRVMTEEHADTTGILARIEHVTHGLRLPEDACGSWSALYAGLRKLGDDVVAHIHLEETNLFPRALAS</sequence>
<dbReference type="GO" id="GO:0005737">
    <property type="term" value="C:cytoplasm"/>
    <property type="evidence" value="ECO:0007669"/>
    <property type="project" value="UniProtKB-SubCell"/>
</dbReference>
<evidence type="ECO:0000259" key="5">
    <source>
        <dbReference type="Pfam" id="PF01814"/>
    </source>
</evidence>
<dbReference type="STRING" id="515897.SAMN05421849_2328"/>
<dbReference type="PANTHER" id="PTHR36438">
    <property type="entry name" value="IRON-SULFUR CLUSTER REPAIR PROTEIN YTFE"/>
    <property type="match status" value="1"/>
</dbReference>
<keyword evidence="2" id="KW-0963">Cytoplasm</keyword>
<reference evidence="6 7" key="1">
    <citation type="submission" date="2017-01" db="EMBL/GenBank/DDBJ databases">
        <authorList>
            <person name="Mah S.A."/>
            <person name="Swanson W.J."/>
            <person name="Moy G.W."/>
            <person name="Vacquier V.D."/>
        </authorList>
    </citation>
    <scope>NUCLEOTIDE SEQUENCE [LARGE SCALE GENOMIC DNA]</scope>
    <source>
        <strain evidence="6 7">DSM 21219</strain>
    </source>
</reference>
<dbReference type="Proteomes" id="UP000192455">
    <property type="component" value="Unassembled WGS sequence"/>
</dbReference>
<dbReference type="Gene3D" id="1.10.3910.10">
    <property type="entry name" value="SP0561-like"/>
    <property type="match status" value="1"/>
</dbReference>
<gene>
    <name evidence="6" type="ORF">SAMN05421849_2328</name>
</gene>
<dbReference type="AlphaFoldDB" id="A0A1R3X6L3"/>
<dbReference type="InterPro" id="IPR019903">
    <property type="entry name" value="RIC_family"/>
</dbReference>
<evidence type="ECO:0000256" key="2">
    <source>
        <dbReference type="ARBA" id="ARBA00022490"/>
    </source>
</evidence>
<dbReference type="OrthoDB" id="9797132at2"/>
<dbReference type="GO" id="GO:0046872">
    <property type="term" value="F:metal ion binding"/>
    <property type="evidence" value="ECO:0007669"/>
    <property type="project" value="UniProtKB-KW"/>
</dbReference>
<comment type="subcellular location">
    <subcellularLocation>
        <location evidence="1">Cytoplasm</location>
    </subcellularLocation>
</comment>
<proteinExistence type="predicted"/>
<evidence type="ECO:0000313" key="6">
    <source>
        <dbReference type="EMBL" id="SIT86576.1"/>
    </source>
</evidence>
<dbReference type="NCBIfam" id="TIGR03652">
    <property type="entry name" value="FeS_repair_RIC"/>
    <property type="match status" value="1"/>
</dbReference>
<evidence type="ECO:0000256" key="1">
    <source>
        <dbReference type="ARBA" id="ARBA00004496"/>
    </source>
</evidence>
<dbReference type="InterPro" id="IPR038062">
    <property type="entry name" value="ScdA-like_N_sf"/>
</dbReference>
<dbReference type="Pfam" id="PF04405">
    <property type="entry name" value="ScdA_N"/>
    <property type="match status" value="1"/>
</dbReference>
<evidence type="ECO:0000313" key="7">
    <source>
        <dbReference type="Proteomes" id="UP000192455"/>
    </source>
</evidence>
<accession>A0A1R3X6L3</accession>